<evidence type="ECO:0000256" key="1">
    <source>
        <dbReference type="SAM" id="MobiDB-lite"/>
    </source>
</evidence>
<dbReference type="EMBL" id="LGTL01000002">
    <property type="protein sequence ID" value="KPA85448.1"/>
    <property type="molecule type" value="Genomic_DNA"/>
</dbReference>
<feature type="region of interest" description="Disordered" evidence="1">
    <location>
        <begin position="87"/>
        <end position="249"/>
    </location>
</feature>
<feature type="compositionally biased region" description="Low complexity" evidence="1">
    <location>
        <begin position="179"/>
        <end position="200"/>
    </location>
</feature>
<feature type="region of interest" description="Disordered" evidence="1">
    <location>
        <begin position="22"/>
        <end position="48"/>
    </location>
</feature>
<sequence length="374" mass="40438">MDRIHVELSPDGAVTRRPVVNAHVTEEEERQRASRDEYYYHSQEPYSPDNVANYSAEAMLEVELDAILRGDQTARWRSVHRGAASVKTEAVSTLQPPPPLTVLTSRQTSPTPEEQTRTLKGVLDHGSSSMSHSENRRTRRSAMRHSIDRFFASEERDESAVEGVEEGTEDFSVSRRSNPDAPSVLSPSSAASPAQAESGSLVEVTPTTGSPPRALFIQSRRKATGSTVGTENGERRVSSLGNSSGGVQEVGRRTRNVLQSITVNTIIPMSPESLTKRSSAKPLGRGKHTHVSSPQADEAACSRCDDAGAHLFRSPPDAVQQLMRGAEVTVTCDACDSSLSLVVLCPSNSLPSVRFCPLCGSAVASMRVLVLWTC</sequence>
<dbReference type="AlphaFoldDB" id="A0A0N0DZL8"/>
<dbReference type="RefSeq" id="XP_015663887.1">
    <property type="nucleotide sequence ID" value="XM_015798367.1"/>
</dbReference>
<reference evidence="2 3" key="1">
    <citation type="submission" date="2015-07" db="EMBL/GenBank/DDBJ databases">
        <title>High-quality genome of monoxenous trypanosomatid Leptomonas pyrrhocoris.</title>
        <authorList>
            <person name="Flegontov P."/>
            <person name="Butenko A."/>
            <person name="Firsov S."/>
            <person name="Vlcek C."/>
            <person name="Logacheva M.D."/>
            <person name="Field M."/>
            <person name="Filatov D."/>
            <person name="Flegontova O."/>
            <person name="Gerasimov E."/>
            <person name="Jackson A.P."/>
            <person name="Kelly S."/>
            <person name="Opperdoes F."/>
            <person name="O'Reilly A."/>
            <person name="Votypka J."/>
            <person name="Yurchenko V."/>
            <person name="Lukes J."/>
        </authorList>
    </citation>
    <scope>NUCLEOTIDE SEQUENCE [LARGE SCALE GENOMIC DNA]</scope>
    <source>
        <strain evidence="2">H10</strain>
    </source>
</reference>
<proteinExistence type="predicted"/>
<keyword evidence="3" id="KW-1185">Reference proteome</keyword>
<dbReference type="GeneID" id="26902042"/>
<evidence type="ECO:0000313" key="2">
    <source>
        <dbReference type="EMBL" id="KPA85448.1"/>
    </source>
</evidence>
<feature type="compositionally biased region" description="Basic and acidic residues" evidence="1">
    <location>
        <begin position="145"/>
        <end position="154"/>
    </location>
</feature>
<protein>
    <submittedName>
        <fullName evidence="2">Uncharacterized protein</fullName>
    </submittedName>
</protein>
<dbReference type="OMA" id="ACVEHRA"/>
<name>A0A0N0DZL8_LEPPY</name>
<feature type="region of interest" description="Disordered" evidence="1">
    <location>
        <begin position="274"/>
        <end position="294"/>
    </location>
</feature>
<accession>A0A0N0DZL8</accession>
<dbReference type="Proteomes" id="UP000037923">
    <property type="component" value="Unassembled WGS sequence"/>
</dbReference>
<feature type="compositionally biased region" description="Basic and acidic residues" evidence="1">
    <location>
        <begin position="29"/>
        <end position="39"/>
    </location>
</feature>
<gene>
    <name evidence="2" type="ORF">ABB37_01747</name>
</gene>
<comment type="caution">
    <text evidence="2">The sequence shown here is derived from an EMBL/GenBank/DDBJ whole genome shotgun (WGS) entry which is preliminary data.</text>
</comment>
<organism evidence="2 3">
    <name type="scientific">Leptomonas pyrrhocoris</name>
    <name type="common">Firebug parasite</name>
    <dbReference type="NCBI Taxonomy" id="157538"/>
    <lineage>
        <taxon>Eukaryota</taxon>
        <taxon>Discoba</taxon>
        <taxon>Euglenozoa</taxon>
        <taxon>Kinetoplastea</taxon>
        <taxon>Metakinetoplastina</taxon>
        <taxon>Trypanosomatida</taxon>
        <taxon>Trypanosomatidae</taxon>
        <taxon>Leishmaniinae</taxon>
        <taxon>Leptomonas</taxon>
    </lineage>
</organism>
<evidence type="ECO:0000313" key="3">
    <source>
        <dbReference type="Proteomes" id="UP000037923"/>
    </source>
</evidence>
<dbReference type="OrthoDB" id="10536619at2759"/>
<dbReference type="VEuPathDB" id="TriTrypDB:LpyrH10_02_7210"/>